<gene>
    <name evidence="2" type="ORF">GGE12_002676</name>
</gene>
<reference evidence="2 3" key="1">
    <citation type="submission" date="2020-08" db="EMBL/GenBank/DDBJ databases">
        <title>Genomic Encyclopedia of Type Strains, Phase IV (KMG-V): Genome sequencing to study the core and pangenomes of soil and plant-associated prokaryotes.</title>
        <authorList>
            <person name="Whitman W."/>
        </authorList>
    </citation>
    <scope>NUCLEOTIDE SEQUENCE [LARGE SCALE GENOMIC DNA]</scope>
    <source>
        <strain evidence="2 3">SEMIA 402</strain>
    </source>
</reference>
<name>A0A7W6WEI4_9HYPH</name>
<organism evidence="2 3">
    <name type="scientific">Rhizobium mongolense</name>
    <dbReference type="NCBI Taxonomy" id="57676"/>
    <lineage>
        <taxon>Bacteria</taxon>
        <taxon>Pseudomonadati</taxon>
        <taxon>Pseudomonadota</taxon>
        <taxon>Alphaproteobacteria</taxon>
        <taxon>Hyphomicrobiales</taxon>
        <taxon>Rhizobiaceae</taxon>
        <taxon>Rhizobium/Agrobacterium group</taxon>
        <taxon>Rhizobium</taxon>
    </lineage>
</organism>
<keyword evidence="2" id="KW-0413">Isomerase</keyword>
<dbReference type="EC" id="5.2.1.4" evidence="2"/>
<dbReference type="InterPro" id="IPR024344">
    <property type="entry name" value="MDMPI_metal-binding"/>
</dbReference>
<dbReference type="GO" id="GO:0046872">
    <property type="term" value="F:metal ion binding"/>
    <property type="evidence" value="ECO:0007669"/>
    <property type="project" value="InterPro"/>
</dbReference>
<proteinExistence type="predicted"/>
<keyword evidence="2" id="KW-0670">Pyruvate</keyword>
<accession>A0A7W6WEI4</accession>
<dbReference type="SUPFAM" id="SSF109854">
    <property type="entry name" value="DinB/YfiT-like putative metalloenzymes"/>
    <property type="match status" value="1"/>
</dbReference>
<dbReference type="Gene3D" id="1.20.120.450">
    <property type="entry name" value="dinb family like domain"/>
    <property type="match status" value="1"/>
</dbReference>
<dbReference type="Pfam" id="PF11716">
    <property type="entry name" value="MDMPI_N"/>
    <property type="match status" value="1"/>
</dbReference>
<protein>
    <submittedName>
        <fullName evidence="2">Maleylpyruvate isomerase</fullName>
        <ecNumber evidence="2">5.2.1.4</ecNumber>
    </submittedName>
</protein>
<dbReference type="Proteomes" id="UP000533641">
    <property type="component" value="Unassembled WGS sequence"/>
</dbReference>
<dbReference type="SUPFAM" id="SSF55718">
    <property type="entry name" value="SCP-like"/>
    <property type="match status" value="1"/>
</dbReference>
<dbReference type="RefSeq" id="WP_183925660.1">
    <property type="nucleotide sequence ID" value="NZ_JACIGM010000005.1"/>
</dbReference>
<dbReference type="InterPro" id="IPR036527">
    <property type="entry name" value="SCP2_sterol-bd_dom_sf"/>
</dbReference>
<comment type="caution">
    <text evidence="2">The sequence shown here is derived from an EMBL/GenBank/DDBJ whole genome shotgun (WGS) entry which is preliminary data.</text>
</comment>
<dbReference type="EMBL" id="JACIGM010000005">
    <property type="protein sequence ID" value="MBB4274895.1"/>
    <property type="molecule type" value="Genomic_DNA"/>
</dbReference>
<evidence type="ECO:0000259" key="1">
    <source>
        <dbReference type="Pfam" id="PF11716"/>
    </source>
</evidence>
<dbReference type="InterPro" id="IPR034660">
    <property type="entry name" value="DinB/YfiT-like"/>
</dbReference>
<dbReference type="AlphaFoldDB" id="A0A7W6WEI4"/>
<feature type="domain" description="Mycothiol-dependent maleylpyruvate isomerase metal-binding" evidence="1">
    <location>
        <begin position="36"/>
        <end position="170"/>
    </location>
</feature>
<sequence length="261" mass="28483">MSQTLEEARIALRERQGRGARHDAALAPSQALDWARRGTAYFARLLNDLSDRALDEPSAVEGFSRRRLVAYAGYHARLLSEFVAWGRAGEAGPFPRNLDVAADDLEFGITQPSRALRYLFDHSAVHLNVEWRDLSNEDWGRSVADTTGRKTQLRDTPLTRARKLWLLAIDMNSGGRSADMPADFVDFLILDQASRRLPTGRFTLVATDRAAPLIMGQATAIIVRGTARDLAGWLSGKGLGKLSAEGGALPALAPPPAIEPA</sequence>
<dbReference type="GO" id="GO:0050077">
    <property type="term" value="F:maleylpyruvate isomerase activity"/>
    <property type="evidence" value="ECO:0007669"/>
    <property type="project" value="UniProtKB-EC"/>
</dbReference>
<evidence type="ECO:0000313" key="3">
    <source>
        <dbReference type="Proteomes" id="UP000533641"/>
    </source>
</evidence>
<evidence type="ECO:0000313" key="2">
    <source>
        <dbReference type="EMBL" id="MBB4274895.1"/>
    </source>
</evidence>